<protein>
    <submittedName>
        <fullName evidence="2">Uncharacterized protein</fullName>
    </submittedName>
</protein>
<accession>A0A254N3C2</accession>
<comment type="caution">
    <text evidence="2">The sequence shown here is derived from an EMBL/GenBank/DDBJ whole genome shotgun (WGS) entry which is preliminary data.</text>
</comment>
<evidence type="ECO:0000256" key="1">
    <source>
        <dbReference type="SAM" id="MobiDB-lite"/>
    </source>
</evidence>
<dbReference type="OrthoDB" id="8885382at2"/>
<proteinExistence type="predicted"/>
<dbReference type="EMBL" id="NISI01000007">
    <property type="protein sequence ID" value="OWR02636.1"/>
    <property type="molecule type" value="Genomic_DNA"/>
</dbReference>
<dbReference type="Proteomes" id="UP000197446">
    <property type="component" value="Unassembled WGS sequence"/>
</dbReference>
<dbReference type="RefSeq" id="WP_088484526.1">
    <property type="nucleotide sequence ID" value="NZ_NISI01000007.1"/>
</dbReference>
<sequence>MLQLTAEQLDHVEALQARRNAQSLQQVLAEAWPDVARQLQGRWPAFVEVALARGRALGLRSVADLARYASLCCLWGASFETRPRFEWAAALAADGALSPTLRLHQLTHGSREEVVRRAARAAPGAEVLTPAAFDKALATLEAALGRVARGRSIFLDRPPLPRPQACDLAAVRFAVTEPKGLQAYRWQDGRWMRTELPPWAPAPQTLTVPPEDQLAMPVLSRAAGAGASARLQLAVQSQARCGDAHPEVVHASHTGRLAWRGADTARLSLSLHARPTPPPDPRRGPAGLGHGEPADGQTIDIASCGIRDAGAPLGRLTLGLQVHAATQRLLEVRHGASAPRHWPLAAEPAAQAAATTACQLEADGQPEPAPGWLQAWQSLQPQAADGLEQLFNAWSRQMAGSSGEMTAELSPLVGQAGATWGWQREADGQVALRVQAALDFTALVLDLHLRGEIDWDGSRARISLRVQGRHDWRQQLDLRGPEGLADVRLAWTDRVALSVEAIATGEPALLSAGALADDLRGALVGSCGLRPRPDGLGYQWFYRLAVEPVHVCLWRHCPVSGLQRQRRELLPALTLIDWTAG</sequence>
<reference evidence="2 3" key="1">
    <citation type="journal article" date="2007" name="Int. J. Syst. Evol. Microbiol.">
        <title>Description of Pelomonas aquatica sp. nov. and Pelomonas puraquae sp. nov., isolated from industrial and haemodialysis water.</title>
        <authorList>
            <person name="Gomila M."/>
            <person name="Bowien B."/>
            <person name="Falsen E."/>
            <person name="Moore E.R."/>
            <person name="Lalucat J."/>
        </authorList>
    </citation>
    <scope>NUCLEOTIDE SEQUENCE [LARGE SCALE GENOMIC DNA]</scope>
    <source>
        <strain evidence="2 3">CCUG 52769</strain>
    </source>
</reference>
<dbReference type="AlphaFoldDB" id="A0A254N3C2"/>
<gene>
    <name evidence="2" type="ORF">CDO81_17550</name>
</gene>
<keyword evidence="3" id="KW-1185">Reference proteome</keyword>
<evidence type="ECO:0000313" key="3">
    <source>
        <dbReference type="Proteomes" id="UP000197446"/>
    </source>
</evidence>
<organism evidence="2 3">
    <name type="scientific">Roseateles puraquae</name>
    <dbReference type="NCBI Taxonomy" id="431059"/>
    <lineage>
        <taxon>Bacteria</taxon>
        <taxon>Pseudomonadati</taxon>
        <taxon>Pseudomonadota</taxon>
        <taxon>Betaproteobacteria</taxon>
        <taxon>Burkholderiales</taxon>
        <taxon>Sphaerotilaceae</taxon>
        <taxon>Roseateles</taxon>
    </lineage>
</organism>
<evidence type="ECO:0000313" key="2">
    <source>
        <dbReference type="EMBL" id="OWR02636.1"/>
    </source>
</evidence>
<feature type="region of interest" description="Disordered" evidence="1">
    <location>
        <begin position="271"/>
        <end position="295"/>
    </location>
</feature>
<name>A0A254N3C2_9BURK</name>